<dbReference type="InterPro" id="IPR043970">
    <property type="entry name" value="FUZ/MON1/HPS1_longin_3"/>
</dbReference>
<dbReference type="GeneTree" id="ENSGT00390000006665"/>
<dbReference type="Ensembl" id="ENSEBUT00000011857.1">
    <property type="protein sequence ID" value="ENSEBUP00000011291.1"/>
    <property type="gene ID" value="ENSEBUG00000007230.1"/>
</dbReference>
<dbReference type="Pfam" id="PF19037">
    <property type="entry name" value="Fuz_longin_2"/>
    <property type="match status" value="1"/>
</dbReference>
<accession>A0A8C4Q863</accession>
<dbReference type="GO" id="GO:0016192">
    <property type="term" value="P:vesicle-mediated transport"/>
    <property type="evidence" value="ECO:0007669"/>
    <property type="project" value="InterPro"/>
</dbReference>
<dbReference type="InterPro" id="IPR043972">
    <property type="entry name" value="FUZ/MON1/HPS1_longin_1"/>
</dbReference>
<dbReference type="OMA" id="QQPFNAK"/>
<sequence>MRSESPALGMTEGTEPGATCDNHLFLSVRTYEDLLSCDEESDNSLQDNQELHEEAGQSLHNWQLGQLSKPLNKLVLEQVDEENFEGNEDICQEEGGEENFDVKDGVTCKPLNSLEELDFSVRTDDQEALQENDVPRSPGQRNRASRSSASSRDSQDVMSEAWWSLNKHVFVLSEAGKPIYSRYGSEEALSSFMGVLLALVSFVQAGKNIMRSIHSDNHTVMFLHRGPLVLVSVSRSRQSEQQLAQELHYVYNQIISVLTITQLNKVFKAKQNYDLRRLLGGTERFLNSLLNLMQQDPCFLLTAVRCLPLPSSVRDSVSQSLQQARAKDLVFAVLLAKNQLVCMVRMKDQVLHPTDLHLLLNLVSGSTSFREGEVWTPICLPKFNPEGFFYAHISYLDEACTLCLLLLSTDKEAFFTVSDCKRRVLARLCKHDLVHAVQLAMDKDSYSVSQAGVPDLQHFIYKCKSTSQFTSPEMDAPYNSTEQRERLFGLYQQLHSRIHSASRPLKLIYHVWQFETLLAWVTAGFELYTCFSPLVTKAAAIHAITKLLRWIKKEEERLFIMNPLTF</sequence>
<name>A0A8C4Q863_EPTBU</name>
<feature type="domain" description="FUZ/MON1/HPS1 second Longin" evidence="5">
    <location>
        <begin position="327"/>
        <end position="425"/>
    </location>
</feature>
<evidence type="ECO:0000313" key="7">
    <source>
        <dbReference type="Ensembl" id="ENSEBUP00000011256.1"/>
    </source>
</evidence>
<keyword evidence="8" id="KW-1185">Reference proteome</keyword>
<evidence type="ECO:0000256" key="3">
    <source>
        <dbReference type="SAM" id="MobiDB-lite"/>
    </source>
</evidence>
<dbReference type="GO" id="GO:0006623">
    <property type="term" value="P:protein targeting to vacuole"/>
    <property type="evidence" value="ECO:0007669"/>
    <property type="project" value="UniProtKB-UniRule"/>
</dbReference>
<evidence type="ECO:0000259" key="5">
    <source>
        <dbReference type="Pfam" id="PF19037"/>
    </source>
</evidence>
<comment type="function">
    <text evidence="2">Plays an important role in membrane trafficking through the secretory apparatus.</text>
</comment>
<feature type="domain" description="FUZ/MON1/HPS1 first Longin" evidence="4">
    <location>
        <begin position="167"/>
        <end position="289"/>
    </location>
</feature>
<evidence type="ECO:0000256" key="1">
    <source>
        <dbReference type="ARBA" id="ARBA00008968"/>
    </source>
</evidence>
<dbReference type="Ensembl" id="ENSEBUT00000011820.1">
    <property type="protein sequence ID" value="ENSEBUP00000011256.1"/>
    <property type="gene ID" value="ENSEBUG00000007230.1"/>
</dbReference>
<dbReference type="PANTHER" id="PTHR13027">
    <property type="entry name" value="SAND PROTEIN-RELATED"/>
    <property type="match status" value="1"/>
</dbReference>
<dbReference type="PRINTS" id="PR01546">
    <property type="entry name" value="YEAST73DUF"/>
</dbReference>
<dbReference type="AlphaFoldDB" id="A0A8C4Q863"/>
<evidence type="ECO:0000256" key="2">
    <source>
        <dbReference type="RuleBase" id="RU367048"/>
    </source>
</evidence>
<feature type="compositionally biased region" description="Low complexity" evidence="3">
    <location>
        <begin position="140"/>
        <end position="152"/>
    </location>
</feature>
<comment type="similarity">
    <text evidence="1 2">Belongs to the MON1/SAND family.</text>
</comment>
<dbReference type="PANTHER" id="PTHR13027:SF7">
    <property type="entry name" value="VACUOLAR FUSION PROTEIN MON1 HOMOLOG"/>
    <property type="match status" value="1"/>
</dbReference>
<feature type="region of interest" description="Disordered" evidence="3">
    <location>
        <begin position="125"/>
        <end position="152"/>
    </location>
</feature>
<protein>
    <recommendedName>
        <fullName evidence="2">Vacuolar fusion protein MON1 homolog</fullName>
    </recommendedName>
</protein>
<dbReference type="Pfam" id="PF19036">
    <property type="entry name" value="Fuz_longin_1"/>
    <property type="match status" value="1"/>
</dbReference>
<dbReference type="Pfam" id="PF19038">
    <property type="entry name" value="Fuz_longin_3"/>
    <property type="match status" value="1"/>
</dbReference>
<dbReference type="InterPro" id="IPR004353">
    <property type="entry name" value="Mon1"/>
</dbReference>
<reference evidence="7" key="1">
    <citation type="submission" date="2025-05" db="UniProtKB">
        <authorList>
            <consortium name="Ensembl"/>
        </authorList>
    </citation>
    <scope>IDENTIFICATION</scope>
</reference>
<dbReference type="InterPro" id="IPR043971">
    <property type="entry name" value="FUZ/MON1/HPS1_longin_2"/>
</dbReference>
<evidence type="ECO:0000259" key="4">
    <source>
        <dbReference type="Pfam" id="PF19036"/>
    </source>
</evidence>
<evidence type="ECO:0000259" key="6">
    <source>
        <dbReference type="Pfam" id="PF19038"/>
    </source>
</evidence>
<proteinExistence type="inferred from homology"/>
<dbReference type="Proteomes" id="UP000694388">
    <property type="component" value="Unplaced"/>
</dbReference>
<dbReference type="Ensembl" id="ENSEBUT00000011840.1">
    <property type="protein sequence ID" value="ENSEBUP00000011274.1"/>
    <property type="gene ID" value="ENSEBUG00000007230.1"/>
</dbReference>
<evidence type="ECO:0000313" key="8">
    <source>
        <dbReference type="Proteomes" id="UP000694388"/>
    </source>
</evidence>
<feature type="domain" description="FUZ/MON1/HPS1 third Longin" evidence="6">
    <location>
        <begin position="456"/>
        <end position="555"/>
    </location>
</feature>
<organism evidence="7 8">
    <name type="scientific">Eptatretus burgeri</name>
    <name type="common">Inshore hagfish</name>
    <dbReference type="NCBI Taxonomy" id="7764"/>
    <lineage>
        <taxon>Eukaryota</taxon>
        <taxon>Metazoa</taxon>
        <taxon>Chordata</taxon>
        <taxon>Craniata</taxon>
        <taxon>Vertebrata</taxon>
        <taxon>Cyclostomata</taxon>
        <taxon>Myxini</taxon>
        <taxon>Myxiniformes</taxon>
        <taxon>Myxinidae</taxon>
        <taxon>Eptatretinae</taxon>
        <taxon>Eptatretus</taxon>
    </lineage>
</organism>
<dbReference type="GO" id="GO:0035658">
    <property type="term" value="C:Mon1-Ccz1 complex"/>
    <property type="evidence" value="ECO:0007669"/>
    <property type="project" value="TreeGrafter"/>
</dbReference>